<name>A0A5C8GKK2_9BACT</name>
<protein>
    <submittedName>
        <fullName evidence="1">Glycosyltransferase family 4 protein</fullName>
    </submittedName>
</protein>
<sequence>MRILLLGEFSNVHWTLAEGLRTLGHEVMVVSNGDFWKDYPRDIDVSRKEGKLGGVLLIAKLLKLLPRFRNYDIVQLINPMFFELKAKHIFLIYKYLRKHNKCVVLAAFGMDYYWVSTCSGSMPLRYSDFNIGKRLRTNYDAVKERKDWMGTEKENLNKFIAEDCDQVVAGLYEYWVCYHPLFPRKTTFIPFPIYTADKPFTPHRANDKLKIFIGISRHRSEYKGTDIMLKAAQDIQKQYPDKLELKLANGVPFNEYVGLMQGCDAIMDQLYSYTPSMNPLEAMSRGIICVGGGEPENYEIIHEKILHPIINVEPDYESCRAALERLLSYSHEEIVSLQIDSIAYVKKHHDHIKVARQYEKLYNKLLAKNN</sequence>
<dbReference type="Proteomes" id="UP000321612">
    <property type="component" value="Unassembled WGS sequence"/>
</dbReference>
<gene>
    <name evidence="1" type="ORF">ETF27_05445</name>
</gene>
<dbReference type="Gene3D" id="3.40.50.2000">
    <property type="entry name" value="Glycogen Phosphorylase B"/>
    <property type="match status" value="1"/>
</dbReference>
<evidence type="ECO:0000313" key="1">
    <source>
        <dbReference type="EMBL" id="TXJ62222.1"/>
    </source>
</evidence>
<accession>A0A5C8GKK2</accession>
<dbReference type="EMBL" id="SDIK01000036">
    <property type="protein sequence ID" value="TXJ62222.1"/>
    <property type="molecule type" value="Genomic_DNA"/>
</dbReference>
<evidence type="ECO:0000313" key="2">
    <source>
        <dbReference type="Proteomes" id="UP000321612"/>
    </source>
</evidence>
<comment type="caution">
    <text evidence="1">The sequence shown here is derived from an EMBL/GenBank/DDBJ whole genome shotgun (WGS) entry which is preliminary data.</text>
</comment>
<proteinExistence type="predicted"/>
<dbReference type="OrthoDB" id="6638088at2"/>
<keyword evidence="2" id="KW-1185">Reference proteome</keyword>
<keyword evidence="1" id="KW-0808">Transferase</keyword>
<dbReference type="PANTHER" id="PTHR12526">
    <property type="entry name" value="GLYCOSYLTRANSFERASE"/>
    <property type="match status" value="1"/>
</dbReference>
<organism evidence="1 2">
    <name type="scientific">Prevotella brunnea</name>
    <dbReference type="NCBI Taxonomy" id="2508867"/>
    <lineage>
        <taxon>Bacteria</taxon>
        <taxon>Pseudomonadati</taxon>
        <taxon>Bacteroidota</taxon>
        <taxon>Bacteroidia</taxon>
        <taxon>Bacteroidales</taxon>
        <taxon>Prevotellaceae</taxon>
        <taxon>Prevotella</taxon>
    </lineage>
</organism>
<dbReference type="GO" id="GO:0016740">
    <property type="term" value="F:transferase activity"/>
    <property type="evidence" value="ECO:0007669"/>
    <property type="project" value="UniProtKB-KW"/>
</dbReference>
<reference evidence="2" key="1">
    <citation type="submission" date="2019-05" db="EMBL/GenBank/DDBJ databases">
        <title>Prevotella brunnea sp. nov., isolated from a wound of a patient.</title>
        <authorList>
            <person name="Buhl M."/>
        </authorList>
    </citation>
    <scope>NUCLEOTIDE SEQUENCE [LARGE SCALE GENOMIC DNA]</scope>
    <source>
        <strain evidence="2">A2672</strain>
    </source>
</reference>
<dbReference type="AlphaFoldDB" id="A0A5C8GKK2"/>
<dbReference type="RefSeq" id="WP_130829183.1">
    <property type="nucleotide sequence ID" value="NZ_SDIK01000036.1"/>
</dbReference>
<dbReference type="SUPFAM" id="SSF53756">
    <property type="entry name" value="UDP-Glycosyltransferase/glycogen phosphorylase"/>
    <property type="match status" value="1"/>
</dbReference>